<feature type="binding site" evidence="15">
    <location>
        <position position="538"/>
    </location>
    <ligand>
        <name>[4Fe-4S] cluster</name>
        <dbReference type="ChEBI" id="CHEBI:49883"/>
        <label>1</label>
    </ligand>
</feature>
<evidence type="ECO:0000313" key="18">
    <source>
        <dbReference type="EMBL" id="AGL00912.1"/>
    </source>
</evidence>
<dbReference type="CDD" id="cd02008">
    <property type="entry name" value="TPP_IOR_alpha"/>
    <property type="match status" value="1"/>
</dbReference>
<dbReference type="Pfam" id="PF00037">
    <property type="entry name" value="Fer4"/>
    <property type="match status" value="1"/>
</dbReference>
<dbReference type="InterPro" id="IPR011766">
    <property type="entry name" value="TPP_enzyme_TPP-bd"/>
</dbReference>
<dbReference type="PIRSF" id="PIRSF006439">
    <property type="entry name" value="Indolepyruvate_ferr_oxidored"/>
    <property type="match status" value="1"/>
</dbReference>
<evidence type="ECO:0000256" key="1">
    <source>
        <dbReference type="ARBA" id="ARBA00002995"/>
    </source>
</evidence>
<evidence type="ECO:0000256" key="12">
    <source>
        <dbReference type="ARBA" id="ARBA00030514"/>
    </source>
</evidence>
<dbReference type="PROSITE" id="PS00198">
    <property type="entry name" value="4FE4S_FER_1"/>
    <property type="match status" value="1"/>
</dbReference>
<dbReference type="eggNOG" id="COG4231">
    <property type="taxonomic scope" value="Bacteria"/>
</dbReference>
<dbReference type="GO" id="GO:0043805">
    <property type="term" value="F:indolepyruvate ferredoxin oxidoreductase activity"/>
    <property type="evidence" value="ECO:0007669"/>
    <property type="project" value="UniProtKB-UniRule"/>
</dbReference>
<comment type="subunit">
    <text evidence="2">Heterodimer of the IorA and IorB subunits.</text>
</comment>
<comment type="cofactor">
    <cofactor evidence="14 15">
        <name>[4Fe-4S] cluster</name>
        <dbReference type="ChEBI" id="CHEBI:49883"/>
    </cofactor>
    <text evidence="14 15">Binds 2 [4Fe-4S] clusters. In this family the first cluster has a non-standard and varying [4Fe-4S] binding motif CX(2)CX(2)CX(4-5)CP.</text>
</comment>
<dbReference type="GO" id="GO:0030976">
    <property type="term" value="F:thiamine pyrophosphate binding"/>
    <property type="evidence" value="ECO:0007669"/>
    <property type="project" value="InterPro"/>
</dbReference>
<keyword evidence="11 14" id="KW-0411">Iron-sulfur</keyword>
<feature type="binding site" evidence="15">
    <location>
        <position position="569"/>
    </location>
    <ligand>
        <name>[4Fe-4S] cluster</name>
        <dbReference type="ChEBI" id="CHEBI:49883"/>
        <label>2</label>
    </ligand>
</feature>
<dbReference type="InterPro" id="IPR009014">
    <property type="entry name" value="Transketo_C/PFOR_II"/>
</dbReference>
<dbReference type="EMBL" id="CP003273">
    <property type="protein sequence ID" value="AGL00912.1"/>
    <property type="molecule type" value="Genomic_DNA"/>
</dbReference>
<feature type="region of interest" description="Disordered" evidence="16">
    <location>
        <begin position="166"/>
        <end position="189"/>
    </location>
</feature>
<feature type="binding site" evidence="15">
    <location>
        <position position="566"/>
    </location>
    <ligand>
        <name>[4Fe-4S] cluster</name>
        <dbReference type="ChEBI" id="CHEBI:49883"/>
        <label>2</label>
    </ligand>
</feature>
<gene>
    <name evidence="18" type="ORF">Desgi_1413</name>
</gene>
<evidence type="ECO:0000256" key="2">
    <source>
        <dbReference type="ARBA" id="ARBA00011238"/>
    </source>
</evidence>
<proteinExistence type="predicted"/>
<evidence type="ECO:0000313" key="19">
    <source>
        <dbReference type="Proteomes" id="UP000013520"/>
    </source>
</evidence>
<evidence type="ECO:0000256" key="5">
    <source>
        <dbReference type="ARBA" id="ARBA00022448"/>
    </source>
</evidence>
<sequence>MRKLMSGNEAIAYGAYLSGVKVGSAYPGTPSTEVMDNFSRYPGVYAEWAPNEKVALDVGIGAAYAGSRAMVAMKHVGLNVAADALFYSSYTGLNGGLIIINADDPGMHSSQNEQDNRVYAKFAKVPMLEPADSEDAKTFVKVALELSETFDTPVILRTTTRISHSKSSVELEDSAAPASEKSTSPAYNRDPGKFVMVPANARRRHPVVEDRLAKLAAYAETAEINRIEMGKEQLGIIAGGIAYQYAREVFPDASFLKLGMVYPLPQELIRSFAAKVKVLLVVEELEPFIEEHIRLMGIPVKGKGVFPITGEFSPHLVRECAAKAGLINMEQDNSSTTVSQPELPVRPPMLCPGCGHRGVFHTLSKLDVLVLGDIGCYTLGAAPPLSAMHTCGCMGASIGVAHGVDKAGVSDRSVAIIGDSTFFHTGITPLINVLYNQGTTTTIVLDNRVTAMTGHQVNPGTGLTLQNKETREINISGLAKSIGYEMVDEVSPYDLDKLSSVIEKHINSSLPSLISVKHPCVLNVKEKHPAPVVDQDICVNCGTCLELGCSPLTQEEDHVSINPLLCNGCGLCVQVCPAEAILVNDDNNGKERR</sequence>
<dbReference type="HOGENOM" id="CLU_017727_0_0_9"/>
<feature type="domain" description="4Fe-4S ferredoxin-type" evidence="17">
    <location>
        <begin position="529"/>
        <end position="549"/>
    </location>
</feature>
<keyword evidence="18" id="KW-0670">Pyruvate</keyword>
<dbReference type="GO" id="GO:0046872">
    <property type="term" value="F:metal ion binding"/>
    <property type="evidence" value="ECO:0007669"/>
    <property type="project" value="UniProtKB-UniRule"/>
</dbReference>
<evidence type="ECO:0000256" key="3">
    <source>
        <dbReference type="ARBA" id="ARBA00012812"/>
    </source>
</evidence>
<keyword evidence="6 14" id="KW-0004">4Fe-4S</keyword>
<evidence type="ECO:0000256" key="14">
    <source>
        <dbReference type="PIRNR" id="PIRNR006439"/>
    </source>
</evidence>
<name>R4KGY2_9FIRM</name>
<keyword evidence="10 14" id="KW-0408">Iron</keyword>
<dbReference type="Pfam" id="PF01855">
    <property type="entry name" value="POR_N"/>
    <property type="match status" value="1"/>
</dbReference>
<dbReference type="KEGG" id="dgi:Desgi_1413"/>
<evidence type="ECO:0000256" key="11">
    <source>
        <dbReference type="ARBA" id="ARBA00023014"/>
    </source>
</evidence>
<reference evidence="18 19" key="1">
    <citation type="submission" date="2012-01" db="EMBL/GenBank/DDBJ databases">
        <title>Complete sequence of Desulfotomaculum gibsoniae DSM 7213.</title>
        <authorList>
            <consortium name="US DOE Joint Genome Institute"/>
            <person name="Lucas S."/>
            <person name="Han J."/>
            <person name="Lapidus A."/>
            <person name="Cheng J.-F."/>
            <person name="Goodwin L."/>
            <person name="Pitluck S."/>
            <person name="Peters L."/>
            <person name="Ovchinnikova G."/>
            <person name="Teshima H."/>
            <person name="Detter J.C."/>
            <person name="Han C."/>
            <person name="Tapia R."/>
            <person name="Land M."/>
            <person name="Hauser L."/>
            <person name="Kyrpides N."/>
            <person name="Ivanova N."/>
            <person name="Pagani I."/>
            <person name="Parshina S."/>
            <person name="Plugge C."/>
            <person name="Muyzer G."/>
            <person name="Kuever J."/>
            <person name="Ivanova A."/>
            <person name="Nazina T."/>
            <person name="Klenk H.-P."/>
            <person name="Brambilla E."/>
            <person name="Spring S."/>
            <person name="Stams A.F."/>
            <person name="Woyke T."/>
        </authorList>
    </citation>
    <scope>NUCLEOTIDE SEQUENCE [LARGE SCALE GENOMIC DNA]</scope>
    <source>
        <strain evidence="18 19">DSM 7213</strain>
    </source>
</reference>
<evidence type="ECO:0000256" key="13">
    <source>
        <dbReference type="ARBA" id="ARBA00048332"/>
    </source>
</evidence>
<dbReference type="SUPFAM" id="SSF52518">
    <property type="entry name" value="Thiamin diphosphate-binding fold (THDP-binding)"/>
    <property type="match status" value="2"/>
</dbReference>
<feature type="binding site" evidence="15">
    <location>
        <position position="576"/>
    </location>
    <ligand>
        <name>[4Fe-4S] cluster</name>
        <dbReference type="ChEBI" id="CHEBI:49883"/>
        <label>1</label>
    </ligand>
</feature>
<dbReference type="RefSeq" id="WP_006522700.1">
    <property type="nucleotide sequence ID" value="NC_021184.1"/>
</dbReference>
<dbReference type="NCBIfam" id="TIGR03336">
    <property type="entry name" value="IOR_alpha"/>
    <property type="match status" value="1"/>
</dbReference>
<dbReference type="OrthoDB" id="9804603at2"/>
<dbReference type="AlphaFoldDB" id="R4KGY2"/>
<dbReference type="SUPFAM" id="SSF54862">
    <property type="entry name" value="4Fe-4S ferredoxins"/>
    <property type="match status" value="1"/>
</dbReference>
<comment type="catalytic activity">
    <reaction evidence="13 14">
        <text>indole-3-pyruvate + 2 oxidized [2Fe-2S]-[ferredoxin] + CoA = (indol-3-yl)acetyl-CoA + 2 reduced [2Fe-2S]-[ferredoxin] + CO2 + H(+)</text>
        <dbReference type="Rhea" id="RHEA:12645"/>
        <dbReference type="Rhea" id="RHEA-COMP:10000"/>
        <dbReference type="Rhea" id="RHEA-COMP:10001"/>
        <dbReference type="ChEBI" id="CHEBI:15378"/>
        <dbReference type="ChEBI" id="CHEBI:16526"/>
        <dbReference type="ChEBI" id="CHEBI:17640"/>
        <dbReference type="ChEBI" id="CHEBI:33737"/>
        <dbReference type="ChEBI" id="CHEBI:33738"/>
        <dbReference type="ChEBI" id="CHEBI:57271"/>
        <dbReference type="ChEBI" id="CHEBI:57287"/>
        <dbReference type="EC" id="1.2.7.8"/>
    </reaction>
</comment>
<dbReference type="PROSITE" id="PS51379">
    <property type="entry name" value="4FE4S_FER_2"/>
    <property type="match status" value="2"/>
</dbReference>
<dbReference type="Proteomes" id="UP000013520">
    <property type="component" value="Chromosome"/>
</dbReference>
<keyword evidence="7 14" id="KW-0479">Metal-binding</keyword>
<keyword evidence="5 14" id="KW-0813">Transport</keyword>
<keyword evidence="19" id="KW-1185">Reference proteome</keyword>
<dbReference type="Gene3D" id="3.40.50.970">
    <property type="match status" value="2"/>
</dbReference>
<evidence type="ECO:0000256" key="4">
    <source>
        <dbReference type="ARBA" id="ARBA00017710"/>
    </source>
</evidence>
<feature type="binding site" evidence="15">
    <location>
        <position position="572"/>
    </location>
    <ligand>
        <name>[4Fe-4S] cluster</name>
        <dbReference type="ChEBI" id="CHEBI:49883"/>
        <label>2</label>
    </ligand>
</feature>
<dbReference type="GO" id="GO:0051539">
    <property type="term" value="F:4 iron, 4 sulfur cluster binding"/>
    <property type="evidence" value="ECO:0007669"/>
    <property type="project" value="UniProtKB-UniRule"/>
</dbReference>
<dbReference type="Gene3D" id="3.30.70.20">
    <property type="match status" value="1"/>
</dbReference>
<dbReference type="InterPro" id="IPR017896">
    <property type="entry name" value="4Fe4S_Fe-S-bd"/>
</dbReference>
<keyword evidence="8 14" id="KW-0249">Electron transport</keyword>
<dbReference type="InterPro" id="IPR029061">
    <property type="entry name" value="THDP-binding"/>
</dbReference>
<dbReference type="EC" id="1.2.7.8" evidence="3 14"/>
<accession>R4KGY2</accession>
<dbReference type="PANTHER" id="PTHR43710:SF5">
    <property type="entry name" value="INDOLEPYRUVATE FERREDOXIN OXIDOREDUCTASE ALPHA SUBUNIT"/>
    <property type="match status" value="1"/>
</dbReference>
<dbReference type="FunFam" id="3.40.50.970:FF:000039">
    <property type="entry name" value="Indolepyruvate oxidoreductase subunit IorA"/>
    <property type="match status" value="1"/>
</dbReference>
<dbReference type="STRING" id="767817.Desgi_1413"/>
<evidence type="ECO:0000256" key="7">
    <source>
        <dbReference type="ARBA" id="ARBA00022723"/>
    </source>
</evidence>
<evidence type="ECO:0000256" key="9">
    <source>
        <dbReference type="ARBA" id="ARBA00023002"/>
    </source>
</evidence>
<feature type="binding site" evidence="15">
    <location>
        <position position="544"/>
    </location>
    <ligand>
        <name>[4Fe-4S] cluster</name>
        <dbReference type="ChEBI" id="CHEBI:49883"/>
        <label>1</label>
    </ligand>
</feature>
<feature type="binding site" evidence="15">
    <location>
        <position position="541"/>
    </location>
    <ligand>
        <name>[4Fe-4S] cluster</name>
        <dbReference type="ChEBI" id="CHEBI:49883"/>
        <label>1</label>
    </ligand>
</feature>
<evidence type="ECO:0000256" key="15">
    <source>
        <dbReference type="PIRSR" id="PIRSR006439-50"/>
    </source>
</evidence>
<evidence type="ECO:0000256" key="8">
    <source>
        <dbReference type="ARBA" id="ARBA00022982"/>
    </source>
</evidence>
<feature type="binding site" evidence="15">
    <location>
        <position position="549"/>
    </location>
    <ligand>
        <name>[4Fe-4S] cluster</name>
        <dbReference type="ChEBI" id="CHEBI:49883"/>
        <label>2</label>
    </ligand>
</feature>
<evidence type="ECO:0000259" key="17">
    <source>
        <dbReference type="PROSITE" id="PS51379"/>
    </source>
</evidence>
<dbReference type="InterPro" id="IPR002880">
    <property type="entry name" value="Pyrv_Fd/Flavodoxin_OxRdtase_N"/>
</dbReference>
<comment type="function">
    <text evidence="1 14">Catalyzes the ferredoxin-dependent oxidative decarboxylation of arylpyruvates.</text>
</comment>
<evidence type="ECO:0000256" key="16">
    <source>
        <dbReference type="SAM" id="MobiDB-lite"/>
    </source>
</evidence>
<dbReference type="InterPro" id="IPR017721">
    <property type="entry name" value="IorA"/>
</dbReference>
<feature type="domain" description="4Fe-4S ferredoxin-type" evidence="17">
    <location>
        <begin position="557"/>
        <end position="586"/>
    </location>
</feature>
<dbReference type="InterPro" id="IPR045025">
    <property type="entry name" value="HACL1-like"/>
</dbReference>
<dbReference type="SUPFAM" id="SSF52922">
    <property type="entry name" value="TK C-terminal domain-like"/>
    <property type="match status" value="1"/>
</dbReference>
<organism evidence="18 19">
    <name type="scientific">Desulfoscipio gibsoniae DSM 7213</name>
    <dbReference type="NCBI Taxonomy" id="767817"/>
    <lineage>
        <taxon>Bacteria</taxon>
        <taxon>Bacillati</taxon>
        <taxon>Bacillota</taxon>
        <taxon>Clostridia</taxon>
        <taxon>Eubacteriales</taxon>
        <taxon>Desulfallaceae</taxon>
        <taxon>Desulfoscipio</taxon>
    </lineage>
</organism>
<evidence type="ECO:0000256" key="10">
    <source>
        <dbReference type="ARBA" id="ARBA00023004"/>
    </source>
</evidence>
<dbReference type="PANTHER" id="PTHR43710">
    <property type="entry name" value="2-HYDROXYACYL-COA LYASE"/>
    <property type="match status" value="1"/>
</dbReference>
<dbReference type="Pfam" id="PF02775">
    <property type="entry name" value="TPP_enzyme_C"/>
    <property type="match status" value="1"/>
</dbReference>
<dbReference type="CDD" id="cd07034">
    <property type="entry name" value="TPP_PYR_PFOR_IOR-alpha_like"/>
    <property type="match status" value="1"/>
</dbReference>
<evidence type="ECO:0000256" key="6">
    <source>
        <dbReference type="ARBA" id="ARBA00022485"/>
    </source>
</evidence>
<dbReference type="InterPro" id="IPR017900">
    <property type="entry name" value="4Fe4S_Fe_S_CS"/>
</dbReference>
<keyword evidence="9 14" id="KW-0560">Oxidoreductase</keyword>
<protein>
    <recommendedName>
        <fullName evidence="4 14">Indolepyruvate oxidoreductase subunit IorA</fullName>
        <shortName evidence="14">IOR</shortName>
        <ecNumber evidence="3 14">1.2.7.8</ecNumber>
    </recommendedName>
    <alternativeName>
        <fullName evidence="12 14">Indolepyruvate ferredoxin oxidoreductase subunit alpha</fullName>
    </alternativeName>
</protein>